<evidence type="ECO:0000313" key="3">
    <source>
        <dbReference type="Proteomes" id="UP000799421"/>
    </source>
</evidence>
<proteinExistence type="predicted"/>
<keyword evidence="3" id="KW-1185">Reference proteome</keyword>
<accession>A0A6A7C7Y2</accession>
<feature type="compositionally biased region" description="Low complexity" evidence="1">
    <location>
        <begin position="10"/>
        <end position="21"/>
    </location>
</feature>
<dbReference type="Proteomes" id="UP000799421">
    <property type="component" value="Unassembled WGS sequence"/>
</dbReference>
<evidence type="ECO:0000313" key="2">
    <source>
        <dbReference type="EMBL" id="KAF2863347.1"/>
    </source>
</evidence>
<feature type="region of interest" description="Disordered" evidence="1">
    <location>
        <begin position="1"/>
        <end position="87"/>
    </location>
</feature>
<sequence length="171" mass="19446">MIRRLVTLQSHSTSESSSVTHHGGKGKTPTHPTIARGQPRERGEEEEEGGGGEQRIGRGRKEGKKEGRVKRARKKEKEKETEKAKKTEVITFASGLSMPKSNYKHYTTRRLQTGLAHANLLTPTYVATPRTENLREMWREAHHEEMIGNPPKSPLQERVRTLDKYGDYFGE</sequence>
<organism evidence="2 3">
    <name type="scientific">Piedraia hortae CBS 480.64</name>
    <dbReference type="NCBI Taxonomy" id="1314780"/>
    <lineage>
        <taxon>Eukaryota</taxon>
        <taxon>Fungi</taxon>
        <taxon>Dikarya</taxon>
        <taxon>Ascomycota</taxon>
        <taxon>Pezizomycotina</taxon>
        <taxon>Dothideomycetes</taxon>
        <taxon>Dothideomycetidae</taxon>
        <taxon>Capnodiales</taxon>
        <taxon>Piedraiaceae</taxon>
        <taxon>Piedraia</taxon>
    </lineage>
</organism>
<dbReference type="AlphaFoldDB" id="A0A6A7C7Y2"/>
<protein>
    <submittedName>
        <fullName evidence="2">Uncharacterized protein</fullName>
    </submittedName>
</protein>
<name>A0A6A7C7Y2_9PEZI</name>
<dbReference type="EMBL" id="MU005961">
    <property type="protein sequence ID" value="KAF2863347.1"/>
    <property type="molecule type" value="Genomic_DNA"/>
</dbReference>
<feature type="compositionally biased region" description="Basic and acidic residues" evidence="1">
    <location>
        <begin position="55"/>
        <end position="66"/>
    </location>
</feature>
<feature type="compositionally biased region" description="Basic and acidic residues" evidence="1">
    <location>
        <begin position="75"/>
        <end position="87"/>
    </location>
</feature>
<evidence type="ECO:0000256" key="1">
    <source>
        <dbReference type="SAM" id="MobiDB-lite"/>
    </source>
</evidence>
<gene>
    <name evidence="2" type="ORF">K470DRAFT_123916</name>
</gene>
<reference evidence="2" key="1">
    <citation type="journal article" date="2020" name="Stud. Mycol.">
        <title>101 Dothideomycetes genomes: a test case for predicting lifestyles and emergence of pathogens.</title>
        <authorList>
            <person name="Haridas S."/>
            <person name="Albert R."/>
            <person name="Binder M."/>
            <person name="Bloem J."/>
            <person name="Labutti K."/>
            <person name="Salamov A."/>
            <person name="Andreopoulos B."/>
            <person name="Baker S."/>
            <person name="Barry K."/>
            <person name="Bills G."/>
            <person name="Bluhm B."/>
            <person name="Cannon C."/>
            <person name="Castanera R."/>
            <person name="Culley D."/>
            <person name="Daum C."/>
            <person name="Ezra D."/>
            <person name="Gonzalez J."/>
            <person name="Henrissat B."/>
            <person name="Kuo A."/>
            <person name="Liang C."/>
            <person name="Lipzen A."/>
            <person name="Lutzoni F."/>
            <person name="Magnuson J."/>
            <person name="Mondo S."/>
            <person name="Nolan M."/>
            <person name="Ohm R."/>
            <person name="Pangilinan J."/>
            <person name="Park H.-J."/>
            <person name="Ramirez L."/>
            <person name="Alfaro M."/>
            <person name="Sun H."/>
            <person name="Tritt A."/>
            <person name="Yoshinaga Y."/>
            <person name="Zwiers L.-H."/>
            <person name="Turgeon B."/>
            <person name="Goodwin S."/>
            <person name="Spatafora J."/>
            <person name="Crous P."/>
            <person name="Grigoriev I."/>
        </authorList>
    </citation>
    <scope>NUCLEOTIDE SEQUENCE</scope>
    <source>
        <strain evidence="2">CBS 480.64</strain>
    </source>
</reference>